<protein>
    <recommendedName>
        <fullName evidence="1">Tc1-like transposase DDE domain-containing protein</fullName>
    </recommendedName>
</protein>
<gene>
    <name evidence="2" type="ORF">PHYSODRAFT_297376</name>
</gene>
<dbReference type="InParanoid" id="G4Z1I5"/>
<feature type="domain" description="Tc1-like transposase DDE" evidence="1">
    <location>
        <begin position="48"/>
        <end position="174"/>
    </location>
</feature>
<dbReference type="GeneID" id="20641483"/>
<dbReference type="Gene3D" id="3.30.420.10">
    <property type="entry name" value="Ribonuclease H-like superfamily/Ribonuclease H"/>
    <property type="match status" value="1"/>
</dbReference>
<sequence>MVDELKTVYNVDVSPQAVRRTLEAICFTLKKIHAEPSDMNSDRVKPLRENQNYGWSRRGTRAGVTRPGARGDNLNVVACISSYGLEHVEFRWGANDAEVVDGFVPKLLDGLMDKGVSLFEVVVVCANASIYAGVKEELQHSDYVGITLEKLSPYSPMSNPIKNAFSAFKSGVKSYLSAHRDTSLRVPAGVSKVAHSANYMLRAAQYGMASRVTLDLCNSEAAHTLAFHTLALEKRNMPVGA</sequence>
<evidence type="ECO:0000259" key="1">
    <source>
        <dbReference type="Pfam" id="PF13358"/>
    </source>
</evidence>
<accession>G4Z1I5</accession>
<keyword evidence="3" id="KW-1185">Reference proteome</keyword>
<name>G4Z1I5_PHYSP</name>
<dbReference type="EMBL" id="JH159152">
    <property type="protein sequence ID" value="EGZ25896.1"/>
    <property type="molecule type" value="Genomic_DNA"/>
</dbReference>
<organism evidence="2 3">
    <name type="scientific">Phytophthora sojae (strain P6497)</name>
    <name type="common">Soybean stem and root rot agent</name>
    <name type="synonym">Phytophthora megasperma f. sp. glycines</name>
    <dbReference type="NCBI Taxonomy" id="1094619"/>
    <lineage>
        <taxon>Eukaryota</taxon>
        <taxon>Sar</taxon>
        <taxon>Stramenopiles</taxon>
        <taxon>Oomycota</taxon>
        <taxon>Peronosporomycetes</taxon>
        <taxon>Peronosporales</taxon>
        <taxon>Peronosporaceae</taxon>
        <taxon>Phytophthora</taxon>
    </lineage>
</organism>
<dbReference type="Pfam" id="PF13358">
    <property type="entry name" value="DDE_3"/>
    <property type="match status" value="1"/>
</dbReference>
<reference evidence="2 3" key="1">
    <citation type="journal article" date="2006" name="Science">
        <title>Phytophthora genome sequences uncover evolutionary origins and mechanisms of pathogenesis.</title>
        <authorList>
            <person name="Tyler B.M."/>
            <person name="Tripathy S."/>
            <person name="Zhang X."/>
            <person name="Dehal P."/>
            <person name="Jiang R.H."/>
            <person name="Aerts A."/>
            <person name="Arredondo F.D."/>
            <person name="Baxter L."/>
            <person name="Bensasson D."/>
            <person name="Beynon J.L."/>
            <person name="Chapman J."/>
            <person name="Damasceno C.M."/>
            <person name="Dorrance A.E."/>
            <person name="Dou D."/>
            <person name="Dickerman A.W."/>
            <person name="Dubchak I.L."/>
            <person name="Garbelotto M."/>
            <person name="Gijzen M."/>
            <person name="Gordon S.G."/>
            <person name="Govers F."/>
            <person name="Grunwald N.J."/>
            <person name="Huang W."/>
            <person name="Ivors K.L."/>
            <person name="Jones R.W."/>
            <person name="Kamoun S."/>
            <person name="Krampis K."/>
            <person name="Lamour K.H."/>
            <person name="Lee M.K."/>
            <person name="McDonald W.H."/>
            <person name="Medina M."/>
            <person name="Meijer H.J."/>
            <person name="Nordberg E.K."/>
            <person name="Maclean D.J."/>
            <person name="Ospina-Giraldo M.D."/>
            <person name="Morris P.F."/>
            <person name="Phuntumart V."/>
            <person name="Putnam N.H."/>
            <person name="Rash S."/>
            <person name="Rose J.K."/>
            <person name="Sakihama Y."/>
            <person name="Salamov A.A."/>
            <person name="Savidor A."/>
            <person name="Scheuring C.F."/>
            <person name="Smith B.M."/>
            <person name="Sobral B.W."/>
            <person name="Terry A."/>
            <person name="Torto-Alalibo T.A."/>
            <person name="Win J."/>
            <person name="Xu Z."/>
            <person name="Zhang H."/>
            <person name="Grigoriev I.V."/>
            <person name="Rokhsar D.S."/>
            <person name="Boore J.L."/>
        </authorList>
    </citation>
    <scope>NUCLEOTIDE SEQUENCE [LARGE SCALE GENOMIC DNA]</scope>
    <source>
        <strain evidence="2 3">P6497</strain>
    </source>
</reference>
<dbReference type="Proteomes" id="UP000002640">
    <property type="component" value="Unassembled WGS sequence"/>
</dbReference>
<dbReference type="GO" id="GO:0003676">
    <property type="term" value="F:nucleic acid binding"/>
    <property type="evidence" value="ECO:0007669"/>
    <property type="project" value="InterPro"/>
</dbReference>
<dbReference type="InterPro" id="IPR038717">
    <property type="entry name" value="Tc1-like_DDE_dom"/>
</dbReference>
<dbReference type="RefSeq" id="XP_009521184.1">
    <property type="nucleotide sequence ID" value="XM_009522889.1"/>
</dbReference>
<dbReference type="AlphaFoldDB" id="G4Z1I5"/>
<dbReference type="InterPro" id="IPR036397">
    <property type="entry name" value="RNaseH_sf"/>
</dbReference>
<evidence type="ECO:0000313" key="3">
    <source>
        <dbReference type="Proteomes" id="UP000002640"/>
    </source>
</evidence>
<dbReference type="KEGG" id="psoj:PHYSODRAFT_297376"/>
<proteinExistence type="predicted"/>
<evidence type="ECO:0000313" key="2">
    <source>
        <dbReference type="EMBL" id="EGZ25896.1"/>
    </source>
</evidence>